<feature type="transmembrane region" description="Helical" evidence="1">
    <location>
        <begin position="26"/>
        <end position="46"/>
    </location>
</feature>
<accession>A0ABD5WDL3</accession>
<dbReference type="AlphaFoldDB" id="A0ABD5WDL3"/>
<dbReference type="RefSeq" id="WP_284030728.1">
    <property type="nucleotide sequence ID" value="NZ_CP126154.1"/>
</dbReference>
<proteinExistence type="predicted"/>
<dbReference type="GeneID" id="81125575"/>
<evidence type="ECO:0000256" key="1">
    <source>
        <dbReference type="SAM" id="Phobius"/>
    </source>
</evidence>
<gene>
    <name evidence="2" type="ORF">ACFQL9_15285</name>
</gene>
<protein>
    <submittedName>
        <fullName evidence="2">Uncharacterized protein</fullName>
    </submittedName>
</protein>
<keyword evidence="3" id="KW-1185">Reference proteome</keyword>
<name>A0ABD5WDL3_9EURY</name>
<keyword evidence="1" id="KW-0472">Membrane</keyword>
<dbReference type="EMBL" id="JBHTAH010000016">
    <property type="protein sequence ID" value="MFC7071008.1"/>
    <property type="molecule type" value="Genomic_DNA"/>
</dbReference>
<keyword evidence="1" id="KW-1133">Transmembrane helix</keyword>
<comment type="caution">
    <text evidence="2">The sequence shown here is derived from an EMBL/GenBank/DDBJ whole genome shotgun (WGS) entry which is preliminary data.</text>
</comment>
<reference evidence="2 3" key="1">
    <citation type="journal article" date="2019" name="Int. J. Syst. Evol. Microbiol.">
        <title>The Global Catalogue of Microorganisms (GCM) 10K type strain sequencing project: providing services to taxonomists for standard genome sequencing and annotation.</title>
        <authorList>
            <consortium name="The Broad Institute Genomics Platform"/>
            <consortium name="The Broad Institute Genome Sequencing Center for Infectious Disease"/>
            <person name="Wu L."/>
            <person name="Ma J."/>
        </authorList>
    </citation>
    <scope>NUCLEOTIDE SEQUENCE [LARGE SCALE GENOMIC DNA]</scope>
    <source>
        <strain evidence="2 3">DT31</strain>
    </source>
</reference>
<organism evidence="2 3">
    <name type="scientific">Halobaculum lipolyticum</name>
    <dbReference type="NCBI Taxonomy" id="3032001"/>
    <lineage>
        <taxon>Archaea</taxon>
        <taxon>Methanobacteriati</taxon>
        <taxon>Methanobacteriota</taxon>
        <taxon>Stenosarchaea group</taxon>
        <taxon>Halobacteria</taxon>
        <taxon>Halobacteriales</taxon>
        <taxon>Haloferacaceae</taxon>
        <taxon>Halobaculum</taxon>
    </lineage>
</organism>
<evidence type="ECO:0000313" key="2">
    <source>
        <dbReference type="EMBL" id="MFC7071008.1"/>
    </source>
</evidence>
<sequence length="53" mass="5585">MFSTVRVVVPAQLGPIDALVSVFGPFVFPVLLFALGVVGYLLLVALGRLGIEL</sequence>
<dbReference type="Proteomes" id="UP001596461">
    <property type="component" value="Unassembled WGS sequence"/>
</dbReference>
<evidence type="ECO:0000313" key="3">
    <source>
        <dbReference type="Proteomes" id="UP001596461"/>
    </source>
</evidence>
<keyword evidence="1" id="KW-0812">Transmembrane</keyword>